<dbReference type="STRING" id="410764.GA0061103_1922"/>
<dbReference type="EMBL" id="FMAG01000001">
    <property type="protein sequence ID" value="SCB13240.1"/>
    <property type="molecule type" value="Genomic_DNA"/>
</dbReference>
<keyword evidence="2" id="KW-0092">Biotin</keyword>
<dbReference type="GO" id="GO:0006633">
    <property type="term" value="P:fatty acid biosynthetic process"/>
    <property type="evidence" value="ECO:0007669"/>
    <property type="project" value="UniProtKB-UniPathway"/>
</dbReference>
<dbReference type="PRINTS" id="PR01071">
    <property type="entry name" value="ACOABIOTINCC"/>
</dbReference>
<dbReference type="Gene3D" id="2.40.50.100">
    <property type="match status" value="1"/>
</dbReference>
<dbReference type="InterPro" id="IPR011053">
    <property type="entry name" value="Single_hybrid_motif"/>
</dbReference>
<evidence type="ECO:0000256" key="1">
    <source>
        <dbReference type="ARBA" id="ARBA00003761"/>
    </source>
</evidence>
<comment type="pathway">
    <text evidence="2">Lipid metabolism; fatty acid biosynthesis.</text>
</comment>
<dbReference type="GO" id="GO:0003989">
    <property type="term" value="F:acetyl-CoA carboxylase activity"/>
    <property type="evidence" value="ECO:0007669"/>
    <property type="project" value="InterPro"/>
</dbReference>
<gene>
    <name evidence="4" type="ORF">GA0061103_1922</name>
</gene>
<dbReference type="GO" id="GO:0009317">
    <property type="term" value="C:acetyl-CoA carboxylase complex"/>
    <property type="evidence" value="ECO:0007669"/>
    <property type="project" value="InterPro"/>
</dbReference>
<dbReference type="Proteomes" id="UP000199101">
    <property type="component" value="Unassembled WGS sequence"/>
</dbReference>
<keyword evidence="5" id="KW-1185">Reference proteome</keyword>
<accession>A0A1C3UCN0</accession>
<evidence type="ECO:0000313" key="5">
    <source>
        <dbReference type="Proteomes" id="UP000199101"/>
    </source>
</evidence>
<dbReference type="SUPFAM" id="SSF51230">
    <property type="entry name" value="Single hybrid motif"/>
    <property type="match status" value="1"/>
</dbReference>
<evidence type="ECO:0000259" key="3">
    <source>
        <dbReference type="Pfam" id="PF00364"/>
    </source>
</evidence>
<dbReference type="Pfam" id="PF00364">
    <property type="entry name" value="Biotin_lipoyl"/>
    <property type="match status" value="1"/>
</dbReference>
<keyword evidence="2" id="KW-0275">Fatty acid biosynthesis</keyword>
<dbReference type="InterPro" id="IPR000089">
    <property type="entry name" value="Biotin_lipoyl"/>
</dbReference>
<evidence type="ECO:0000313" key="4">
    <source>
        <dbReference type="EMBL" id="SCB13240.1"/>
    </source>
</evidence>
<keyword evidence="2" id="KW-0276">Fatty acid metabolism</keyword>
<dbReference type="InterPro" id="IPR001249">
    <property type="entry name" value="AcCoA_biotinCC"/>
</dbReference>
<protein>
    <recommendedName>
        <fullName evidence="2">Biotin carboxyl carrier protein of acetyl-CoA carboxylase</fullName>
    </recommendedName>
</protein>
<sequence>MSKLEIRSPLPGTFYRASSPDVPPFKADGDAVAASDTIGLIEVMKTFQQIPAGLDGKNITFLVDNEEPVMAGQVIAEVDP</sequence>
<dbReference type="CDD" id="cd06850">
    <property type="entry name" value="biotinyl_domain"/>
    <property type="match status" value="1"/>
</dbReference>
<dbReference type="UniPathway" id="UPA00094"/>
<keyword evidence="2" id="KW-0443">Lipid metabolism</keyword>
<dbReference type="NCBIfam" id="NF005457">
    <property type="entry name" value="PRK07051.1"/>
    <property type="match status" value="1"/>
</dbReference>
<proteinExistence type="predicted"/>
<name>A0A1C3UCN0_9HYPH</name>
<dbReference type="AlphaFoldDB" id="A0A1C3UCN0"/>
<reference evidence="5" key="1">
    <citation type="submission" date="2016-08" db="EMBL/GenBank/DDBJ databases">
        <authorList>
            <person name="Varghese N."/>
            <person name="Submissions Spin"/>
        </authorList>
    </citation>
    <scope>NUCLEOTIDE SEQUENCE [LARGE SCALE GENOMIC DNA]</scope>
    <source>
        <strain evidence="5">HAMBI 2975</strain>
    </source>
</reference>
<evidence type="ECO:0000256" key="2">
    <source>
        <dbReference type="RuleBase" id="RU364072"/>
    </source>
</evidence>
<keyword evidence="2" id="KW-0444">Lipid biosynthesis</keyword>
<dbReference type="RefSeq" id="WP_092707429.1">
    <property type="nucleotide sequence ID" value="NZ_FMAG01000001.1"/>
</dbReference>
<comment type="function">
    <text evidence="1 2">This protein is a component of the acetyl coenzyme A carboxylase complex; first, biotin carboxylase catalyzes the carboxylation of the carrier protein and then the transcarboxylase transfers the carboxyl group to form malonyl-CoA.</text>
</comment>
<dbReference type="OrthoDB" id="5297413at2"/>
<feature type="domain" description="Lipoyl-binding" evidence="3">
    <location>
        <begin position="5"/>
        <end position="77"/>
    </location>
</feature>
<organism evidence="4 5">
    <name type="scientific">Rhizobium multihospitium</name>
    <dbReference type="NCBI Taxonomy" id="410764"/>
    <lineage>
        <taxon>Bacteria</taxon>
        <taxon>Pseudomonadati</taxon>
        <taxon>Pseudomonadota</taxon>
        <taxon>Alphaproteobacteria</taxon>
        <taxon>Hyphomicrobiales</taxon>
        <taxon>Rhizobiaceae</taxon>
        <taxon>Rhizobium/Agrobacterium group</taxon>
        <taxon>Rhizobium</taxon>
    </lineage>
</organism>